<keyword evidence="2" id="KW-1185">Reference proteome</keyword>
<accession>A0A7X6DQA8</accession>
<dbReference type="EMBL" id="VTOW01000002">
    <property type="protein sequence ID" value="NKE71269.1"/>
    <property type="molecule type" value="Genomic_DNA"/>
</dbReference>
<gene>
    <name evidence="1" type="ORF">MNODULE_11025</name>
</gene>
<evidence type="ECO:0000313" key="2">
    <source>
        <dbReference type="Proteomes" id="UP000534783"/>
    </source>
</evidence>
<evidence type="ECO:0000313" key="1">
    <source>
        <dbReference type="EMBL" id="NKE71269.1"/>
    </source>
</evidence>
<proteinExistence type="predicted"/>
<dbReference type="Proteomes" id="UP000534783">
    <property type="component" value="Unassembled WGS sequence"/>
</dbReference>
<comment type="caution">
    <text evidence="1">The sequence shown here is derived from an EMBL/GenBank/DDBJ whole genome shotgun (WGS) entry which is preliminary data.</text>
</comment>
<sequence length="488" mass="53729">MNPIHKKLAEGSMVKRTIITTLVLIVIPLQVYSGWVDDWIDQKTETSPGYFEGQKRGYFNGGSFSARWYNSNDFIASFNPPRVKTGCGGIDVFGGAVSFMDFDRLVQKLQTMLTNAPAVAFDIAFNTLCEPCAKSIKSFEAITDTLNQLQFNDCQASQVVVAKTFQGLGAENAKVRAMAESDFALTRGVRDLRAELTDIWKTHDNQQTTNDADQIVGCPAGIREVFATPGRTVLAAMAEKKSYPLEYIDLARGFTGDILISEAESENGTRQIFPLFVPPCEQNKPEAVENFFSGQAYRRPADGSACTLITDANANLSLWANNKLNGIVTKMRTGFSLSPEEETFINTLPVPAYSALKVAVISDQPGSITALLSNMTARAYAYGMMSDLYHMALQNITTSQSLISAQGQQMKSDCQMDLMTPAIAQTERLAERIQESVGLIQRAYAAMAGEVNTILEVSMRFEQFNRIARSQLSEVFQPSLVNRTMGSR</sequence>
<protein>
    <recommendedName>
        <fullName evidence="3">Conjugal transfer protein TraH</fullName>
    </recommendedName>
</protein>
<evidence type="ECO:0008006" key="3">
    <source>
        <dbReference type="Google" id="ProtNLM"/>
    </source>
</evidence>
<dbReference type="Pfam" id="PF06122">
    <property type="entry name" value="TraH"/>
    <property type="match status" value="1"/>
</dbReference>
<organism evidence="1 2">
    <name type="scientific">Candidatus Manganitrophus noduliformans</name>
    <dbReference type="NCBI Taxonomy" id="2606439"/>
    <lineage>
        <taxon>Bacteria</taxon>
        <taxon>Pseudomonadati</taxon>
        <taxon>Nitrospirota</taxon>
        <taxon>Nitrospiria</taxon>
        <taxon>Candidatus Troglogloeales</taxon>
        <taxon>Candidatus Manganitrophaceae</taxon>
        <taxon>Candidatus Manganitrophus</taxon>
    </lineage>
</organism>
<dbReference type="AlphaFoldDB" id="A0A7X6DQA8"/>
<dbReference type="InterPro" id="IPR010927">
    <property type="entry name" value="T4SS_TraH"/>
</dbReference>
<name>A0A7X6DQA8_9BACT</name>
<reference evidence="1 2" key="1">
    <citation type="journal article" date="2020" name="Nature">
        <title>Bacterial chemolithoautotrophy via manganese oxidation.</title>
        <authorList>
            <person name="Yu H."/>
            <person name="Leadbetter J.R."/>
        </authorList>
    </citation>
    <scope>NUCLEOTIDE SEQUENCE [LARGE SCALE GENOMIC DNA]</scope>
    <source>
        <strain evidence="1 2">Mn-1</strain>
    </source>
</reference>